<dbReference type="InterPro" id="IPR011009">
    <property type="entry name" value="Kinase-like_dom_sf"/>
</dbReference>
<dbReference type="Gene3D" id="3.30.200.20">
    <property type="entry name" value="Phosphorylase Kinase, domain 1"/>
    <property type="match status" value="4"/>
</dbReference>
<evidence type="ECO:0000256" key="2">
    <source>
        <dbReference type="ARBA" id="ARBA00022679"/>
    </source>
</evidence>
<keyword evidence="10" id="KW-1185">Reference proteome</keyword>
<protein>
    <submittedName>
        <fullName evidence="9">Serine/threonine-protein kinase, active site protein</fullName>
    </submittedName>
</protein>
<evidence type="ECO:0000256" key="6">
    <source>
        <dbReference type="PROSITE-ProRule" id="PRU10141"/>
    </source>
</evidence>
<dbReference type="Pfam" id="PF07714">
    <property type="entry name" value="PK_Tyr_Ser-Thr"/>
    <property type="match status" value="4"/>
</dbReference>
<dbReference type="GO" id="GO:0004674">
    <property type="term" value="F:protein serine/threonine kinase activity"/>
    <property type="evidence" value="ECO:0007669"/>
    <property type="project" value="UniProtKB-KW"/>
</dbReference>
<evidence type="ECO:0000313" key="9">
    <source>
        <dbReference type="EMBL" id="PWA45486.1"/>
    </source>
</evidence>
<gene>
    <name evidence="9" type="ORF">CTI12_AA517710</name>
</gene>
<dbReference type="PANTHER" id="PTHR27003">
    <property type="entry name" value="OS07G0166700 PROTEIN"/>
    <property type="match status" value="1"/>
</dbReference>
<dbReference type="PROSITE" id="PS00107">
    <property type="entry name" value="PROTEIN_KINASE_ATP"/>
    <property type="match status" value="2"/>
</dbReference>
<dbReference type="STRING" id="35608.A0A2U1L927"/>
<keyword evidence="2" id="KW-0808">Transferase</keyword>
<reference evidence="9 10" key="1">
    <citation type="journal article" date="2018" name="Mol. Plant">
        <title>The genome of Artemisia annua provides insight into the evolution of Asteraceae family and artemisinin biosynthesis.</title>
        <authorList>
            <person name="Shen Q."/>
            <person name="Zhang L."/>
            <person name="Liao Z."/>
            <person name="Wang S."/>
            <person name="Yan T."/>
            <person name="Shi P."/>
            <person name="Liu M."/>
            <person name="Fu X."/>
            <person name="Pan Q."/>
            <person name="Wang Y."/>
            <person name="Lv Z."/>
            <person name="Lu X."/>
            <person name="Zhang F."/>
            <person name="Jiang W."/>
            <person name="Ma Y."/>
            <person name="Chen M."/>
            <person name="Hao X."/>
            <person name="Li L."/>
            <person name="Tang Y."/>
            <person name="Lv G."/>
            <person name="Zhou Y."/>
            <person name="Sun X."/>
            <person name="Brodelius P.E."/>
            <person name="Rose J.K.C."/>
            <person name="Tang K."/>
        </authorList>
    </citation>
    <scope>NUCLEOTIDE SEQUENCE [LARGE SCALE GENOMIC DNA]</scope>
    <source>
        <strain evidence="10">cv. Huhao1</strain>
        <tissue evidence="9">Leaf</tissue>
    </source>
</reference>
<keyword evidence="5 6" id="KW-0067">ATP-binding</keyword>
<dbReference type="InterPro" id="IPR001245">
    <property type="entry name" value="Ser-Thr/Tyr_kinase_cat_dom"/>
</dbReference>
<feature type="binding site" evidence="6">
    <location>
        <position position="726"/>
    </location>
    <ligand>
        <name>ATP</name>
        <dbReference type="ChEBI" id="CHEBI:30616"/>
    </ligand>
</feature>
<feature type="binding site" evidence="6">
    <location>
        <position position="1092"/>
    </location>
    <ligand>
        <name>ATP</name>
        <dbReference type="ChEBI" id="CHEBI:30616"/>
    </ligand>
</feature>
<dbReference type="EMBL" id="PKPP01010747">
    <property type="protein sequence ID" value="PWA45486.1"/>
    <property type="molecule type" value="Genomic_DNA"/>
</dbReference>
<dbReference type="PROSITE" id="PS00108">
    <property type="entry name" value="PROTEIN_KINASE_ST"/>
    <property type="match status" value="1"/>
</dbReference>
<name>A0A2U1L927_ARTAN</name>
<evidence type="ECO:0000313" key="10">
    <source>
        <dbReference type="Proteomes" id="UP000245207"/>
    </source>
</evidence>
<organism evidence="9 10">
    <name type="scientific">Artemisia annua</name>
    <name type="common">Sweet wormwood</name>
    <dbReference type="NCBI Taxonomy" id="35608"/>
    <lineage>
        <taxon>Eukaryota</taxon>
        <taxon>Viridiplantae</taxon>
        <taxon>Streptophyta</taxon>
        <taxon>Embryophyta</taxon>
        <taxon>Tracheophyta</taxon>
        <taxon>Spermatophyta</taxon>
        <taxon>Magnoliopsida</taxon>
        <taxon>eudicotyledons</taxon>
        <taxon>Gunneridae</taxon>
        <taxon>Pentapetalae</taxon>
        <taxon>asterids</taxon>
        <taxon>campanulids</taxon>
        <taxon>Asterales</taxon>
        <taxon>Asteraceae</taxon>
        <taxon>Asteroideae</taxon>
        <taxon>Anthemideae</taxon>
        <taxon>Artemisiinae</taxon>
        <taxon>Artemisia</taxon>
    </lineage>
</organism>
<feature type="domain" description="Protein kinase" evidence="8">
    <location>
        <begin position="696"/>
        <end position="970"/>
    </location>
</feature>
<dbReference type="Proteomes" id="UP000245207">
    <property type="component" value="Unassembled WGS sequence"/>
</dbReference>
<dbReference type="GO" id="GO:0004714">
    <property type="term" value="F:transmembrane receptor protein tyrosine kinase activity"/>
    <property type="evidence" value="ECO:0007669"/>
    <property type="project" value="InterPro"/>
</dbReference>
<evidence type="ECO:0000259" key="8">
    <source>
        <dbReference type="PROSITE" id="PS50011"/>
    </source>
</evidence>
<dbReference type="GO" id="GO:0005886">
    <property type="term" value="C:plasma membrane"/>
    <property type="evidence" value="ECO:0007669"/>
    <property type="project" value="TreeGrafter"/>
</dbReference>
<sequence>MLWNVPSFSATVRPGSYHGEEFPIDLSRILLKDILQATNYFDDENIIEKDYCWIVYKGELSGKKLAFVLFNEGYMLNNSGVNTIRSLPEHQNVVPFIGCCDEDDKMILVLEHLTRGGLDKYVSSAHLTWLMRVQICLDIACGLQYLQNHSQIEELNSKCIHLDENWQAKIQLITPSALIDTNGDISFGAIHRQVDPLYSFGMILFELLCGRLEVTEDEYERFNGTLTELVDPVLRVQMNRDSFTVFSEIAYACLEKNQDKRPTISQVVEELQKVLRLQDGFETSELQQLSYCNFLNVISYICLDEKQVKRPAISTVVEELQKVLKLQDGFEISELQQVKDIQHMKIPLEDIRSATHDFHDDYTIPHGTGKVYKADLYHFNVDKYVAENKIKRVSKEILGYPRRKSTVAIKSIDGGYGQRTKEQFQTLLYLSHENLVKLVGFCDEDEQRIHVVYEYASNGSLYEYIHRQHINYQKYCITDPTRMRNIFPWIIRLQFCLDAARGLNFLHDGSGKNDTIIHGNIKSSNILISRDGVGMIGDFRLSTNQYSDTHRLTKEYDVYSFGLVLFEVLSGVLTPSKISEDDPKFLLGIVKRGFNQGDLNDIIDPMLKKEFDTYHDSLIGDRSAESLNIFVDIACRCFHEEDPPTMAEIVKELEKAYRIHVESLEKRQKDEDKAKVENLKHLKIPFKEIYSAANGFVDSCKIGWGGFGGVYRAELFHVDVRKYVGKKESLVELYGYPRRKGKVALKRREIMSDQGRKEFWKEIDVLSGLNHQNIISLVGFCYEYGEKIIIYDYASKGSFEKYIRNDQNLKWEQRLQICIDAAQGLNYLHNHHIIHRDVKSPNILLGDSLEGMIGDVGLSLTVKNTDSQLSNIAVVGTGGYVDPKYLKRGILSKQSDMFSFGVVLLEVLRGRFATTSGRVKDRASLVDMTECHLLNNQPSQIIGDYLRKDLEDGKFLDSVKTFAAITHECLHSTDGDETHRLTMADVLKGLKKALTVHTARSGTPFMREVAVTTRQPYYGGGEQRMKRKKLAPFGGVDKQTKKSVGSEPFSLEEIKSATNHFSKEHVIGGGRSGKIYKGELLFSKKLIPVAVKRLDRARSYEEGAFLKKVVKLSRYVHENIINIRGFCEEYDEKIIIMDHAINRSLDKHIHKPTLTWGLRLKISIGAAKGLNYIHSFEEDQKTVHGDIKSSNILLDDDWKASISDFIVSESHGTLGYLDPQYSASGATKEADVFSFGVVLFELLSGRQAIDKVEKYSHPTLRQIIDEEDKKDAGDGVKDKKNAGNGVKDKKDAGDGVKDKKDAGDVVKDEKDARDGVKDEKDAGDGVKDKKSVFLAWMAVRCFEDKKLEALIFDDIKKQTDKKSIDILSKVAYACFQKDIKKRPTMALVILELEKALNIHWLSLNKDGKAKEMISATMFSYEKCWSSKWKVLENSRFGTVAKISNTQNLKITIIKTQFLSLGIIYGAYLVFKFCDPKMVSSKPYVDLKYKTASGELNSYIAERRNGEWMIIELCRFKSENQIIDFEVQLESFYGHPCGNGPIFIDGIEFRPIDNAAHEESLGRLMNGESSVNQDQQLPSDFQEILKRSLYDVSTMTKQELDNLLSTGVLIDSGEKLFSISKENCKKCHMLPAKAVINKSSDEKFAKCPSSTMSRFEEVVELQRHQAFSINCNIETKMLSPDTAYACYLVFQLPENSEGLKCPVKARNLLNKNNKESTIIYLKAPEPVDLYRDKRVPDRREDGWIEVRVWEFVYNNEIKDIPMELKLACLGGTMLGLTSVKCWE</sequence>
<dbReference type="InterPro" id="IPR008271">
    <property type="entry name" value="Ser/Thr_kinase_AS"/>
</dbReference>
<evidence type="ECO:0000256" key="3">
    <source>
        <dbReference type="ARBA" id="ARBA00022741"/>
    </source>
</evidence>
<dbReference type="SUPFAM" id="SSF56112">
    <property type="entry name" value="Protein kinase-like (PK-like)"/>
    <property type="match status" value="4"/>
</dbReference>
<dbReference type="OrthoDB" id="1668230at2759"/>
<proteinExistence type="predicted"/>
<dbReference type="InterPro" id="IPR000719">
    <property type="entry name" value="Prot_kinase_dom"/>
</dbReference>
<evidence type="ECO:0000256" key="7">
    <source>
        <dbReference type="SAM" id="MobiDB-lite"/>
    </source>
</evidence>
<feature type="domain" description="Protein kinase" evidence="8">
    <location>
        <begin position="379"/>
        <end position="631"/>
    </location>
</feature>
<dbReference type="InterPro" id="IPR025886">
    <property type="entry name" value="PP2-like"/>
</dbReference>
<feature type="domain" description="Protein kinase" evidence="8">
    <location>
        <begin position="1061"/>
        <end position="1396"/>
    </location>
</feature>
<keyword evidence="3 6" id="KW-0547">Nucleotide-binding</keyword>
<dbReference type="GO" id="GO:0009506">
    <property type="term" value="C:plasmodesma"/>
    <property type="evidence" value="ECO:0007669"/>
    <property type="project" value="TreeGrafter"/>
</dbReference>
<dbReference type="PANTHER" id="PTHR27003:SF467">
    <property type="entry name" value="PROTEIN KINASE DOMAIN-CONTAINING PROTEIN"/>
    <property type="match status" value="1"/>
</dbReference>
<keyword evidence="1" id="KW-0723">Serine/threonine-protein kinase</keyword>
<keyword evidence="4 9" id="KW-0418">Kinase</keyword>
<dbReference type="InterPro" id="IPR017441">
    <property type="entry name" value="Protein_kinase_ATP_BS"/>
</dbReference>
<evidence type="ECO:0000256" key="5">
    <source>
        <dbReference type="ARBA" id="ARBA00022840"/>
    </source>
</evidence>
<dbReference type="SMART" id="SM00220">
    <property type="entry name" value="S_TKc"/>
    <property type="match status" value="2"/>
</dbReference>
<accession>A0A2U1L927</accession>
<evidence type="ECO:0000256" key="1">
    <source>
        <dbReference type="ARBA" id="ARBA00022527"/>
    </source>
</evidence>
<dbReference type="PROSITE" id="PS50011">
    <property type="entry name" value="PROTEIN_KINASE_DOM"/>
    <property type="match status" value="3"/>
</dbReference>
<dbReference type="Pfam" id="PF14299">
    <property type="entry name" value="PP2"/>
    <property type="match status" value="2"/>
</dbReference>
<dbReference type="GO" id="GO:0005524">
    <property type="term" value="F:ATP binding"/>
    <property type="evidence" value="ECO:0007669"/>
    <property type="project" value="UniProtKB-UniRule"/>
</dbReference>
<evidence type="ECO:0000256" key="4">
    <source>
        <dbReference type="ARBA" id="ARBA00022777"/>
    </source>
</evidence>
<dbReference type="Gene3D" id="1.10.510.10">
    <property type="entry name" value="Transferase(Phosphotransferase) domain 1"/>
    <property type="match status" value="4"/>
</dbReference>
<feature type="region of interest" description="Disordered" evidence="7">
    <location>
        <begin position="1266"/>
        <end position="1324"/>
    </location>
</feature>
<dbReference type="InterPro" id="IPR045272">
    <property type="entry name" value="ANXUR1/2-like"/>
</dbReference>
<comment type="caution">
    <text evidence="9">The sequence shown here is derived from an EMBL/GenBank/DDBJ whole genome shotgun (WGS) entry which is preliminary data.</text>
</comment>